<evidence type="ECO:0000259" key="1">
    <source>
        <dbReference type="Pfam" id="PF07693"/>
    </source>
</evidence>
<dbReference type="Gene3D" id="3.40.50.300">
    <property type="entry name" value="P-loop containing nucleotide triphosphate hydrolases"/>
    <property type="match status" value="1"/>
</dbReference>
<evidence type="ECO:0000313" key="3">
    <source>
        <dbReference type="Proteomes" id="UP000034750"/>
    </source>
</evidence>
<comment type="caution">
    <text evidence="2">The sequence shown here is derived from an EMBL/GenBank/DDBJ whole genome shotgun (WGS) entry which is preliminary data.</text>
</comment>
<proteinExistence type="predicted"/>
<feature type="domain" description="KAP NTPase" evidence="1">
    <location>
        <begin position="19"/>
        <end position="211"/>
    </location>
</feature>
<organism evidence="2 3">
    <name type="scientific">Haemophilus haemolyticus</name>
    <dbReference type="NCBI Taxonomy" id="726"/>
    <lineage>
        <taxon>Bacteria</taxon>
        <taxon>Pseudomonadati</taxon>
        <taxon>Pseudomonadota</taxon>
        <taxon>Gammaproteobacteria</taxon>
        <taxon>Pasteurellales</taxon>
        <taxon>Pasteurellaceae</taxon>
        <taxon>Haemophilus</taxon>
    </lineage>
</organism>
<dbReference type="PATRIC" id="fig|726.54.peg.99"/>
<gene>
    <name evidence="2" type="ORF">AAX18_00495</name>
</gene>
<accession>A0A0M3G9H0</accession>
<evidence type="ECO:0000313" key="2">
    <source>
        <dbReference type="EMBL" id="KKZ59738.1"/>
    </source>
</evidence>
<dbReference type="EMBL" id="LCTK01000003">
    <property type="protein sequence ID" value="KKZ59738.1"/>
    <property type="molecule type" value="Genomic_DNA"/>
</dbReference>
<dbReference type="RefSeq" id="WP_046952586.1">
    <property type="nucleotide sequence ID" value="NZ_LCTK01000003.1"/>
</dbReference>
<dbReference type="AlphaFoldDB" id="A0A0M3G9H0"/>
<reference evidence="2 3" key="1">
    <citation type="submission" date="2015-05" db="EMBL/GenBank/DDBJ databases">
        <title>Comparative analyses of the lipooligosaccharides from nottypeable Haemophilus influenzae and Haemophilus haemolyticus.</title>
        <authorList>
            <person name="Post D.M.B."/>
            <person name="Ketterer M.R."/>
            <person name="Coffin J.E."/>
            <person name="Reinders L.M."/>
            <person name="Munson R.S.Jr."/>
            <person name="Bair T.B."/>
            <person name="Murphy T.F."/>
            <person name="Foster E."/>
            <person name="Gibson B.W."/>
            <person name="Apicella M.A."/>
        </authorList>
    </citation>
    <scope>NUCLEOTIDE SEQUENCE [LARGE SCALE GENOMIC DNA]</scope>
    <source>
        <strain evidence="2 3">11P18</strain>
    </source>
</reference>
<dbReference type="Pfam" id="PF07693">
    <property type="entry name" value="KAP_NTPase"/>
    <property type="match status" value="1"/>
</dbReference>
<sequence length="597" mass="71385">MNKHIENYLDLYLEREDVEYATLLTGKWGCGKTFFIRNYIEKRSNDNRYKFIYVSLFGLKDIPSVNDAIFEELHPILSHKSIKFAGGILKSAINFGFTFDLIGDASQETTAKIDLSKIINPLKNDTNNYNNLIFIFDDLERTLIPIIEILGFINSICENKNVKTIIIANEDEINYKNKSNDKNETYKRFKEKVIGKSFIIHNDNESYWKSFEEKYSSKLKKYEIIINIIQSTFERSGNKNYRNLIQTTDDYIDFTKKIKSNYLDNDEFIERLSEQFYTLSLEYKKEHNIDSVLESLKQDNSGFYYSLIFDTDIWKMIITSCYNSYDELNELISSLPIFNRKEDESWQKLWHYREMNRDEFYTNLEDVKNKFISIEYHNIGILMHAVSMLVFFIKKNLCRNISIDEIEQTLSKYLDKYKETSSFPDLRFFRLNTTGLGYINEEDDDFIRIRSEFYKKINEQQFILENKNTIDDFYKLLPFIKIADWSNTYSNYEKYECKVLLTEENVNQVMEVLIDDSNNYNGLYNFCYFLDERYKTNRSINEITLAEYLKAEESFIDKFIACLTNRYNSKDLDPFDKFKLDEILNILRLKKERFKVH</sequence>
<dbReference type="SUPFAM" id="SSF52540">
    <property type="entry name" value="P-loop containing nucleoside triphosphate hydrolases"/>
    <property type="match status" value="1"/>
</dbReference>
<protein>
    <recommendedName>
        <fullName evidence="1">KAP NTPase domain-containing protein</fullName>
    </recommendedName>
</protein>
<dbReference type="Proteomes" id="UP000034750">
    <property type="component" value="Unassembled WGS sequence"/>
</dbReference>
<dbReference type="InterPro" id="IPR011646">
    <property type="entry name" value="KAP_P-loop"/>
</dbReference>
<name>A0A0M3G9H0_HAEHA</name>
<dbReference type="InterPro" id="IPR027417">
    <property type="entry name" value="P-loop_NTPase"/>
</dbReference>